<dbReference type="RefSeq" id="WP_021470090.1">
    <property type="nucleotide sequence ID" value="NZ_JAHIBT010000015.1"/>
</dbReference>
<evidence type="ECO:0000313" key="2">
    <source>
        <dbReference type="EMBL" id="KSU14461.1"/>
    </source>
</evidence>
<sequence length="73" mass="8617">MEPVAKKNKVEKEAMNSRKIITKSSGFVFMLLKKLTVFLKKFIKVNYSKINEKIHEIKKKKPFGSFLFFSDIF</sequence>
<dbReference type="EMBL" id="LKLP01000008">
    <property type="protein sequence ID" value="KSU14461.1"/>
    <property type="molecule type" value="Genomic_DNA"/>
</dbReference>
<organism evidence="2 4">
    <name type="scientific">Lactococcus lactis subsp. lactis</name>
    <name type="common">Streptococcus lactis</name>
    <dbReference type="NCBI Taxonomy" id="1360"/>
    <lineage>
        <taxon>Bacteria</taxon>
        <taxon>Bacillati</taxon>
        <taxon>Bacillota</taxon>
        <taxon>Bacilli</taxon>
        <taxon>Lactobacillales</taxon>
        <taxon>Streptococcaceae</taxon>
        <taxon>Lactococcus</taxon>
    </lineage>
</organism>
<comment type="caution">
    <text evidence="2">The sequence shown here is derived from an EMBL/GenBank/DDBJ whole genome shotgun (WGS) entry which is preliminary data.</text>
</comment>
<proteinExistence type="predicted"/>
<evidence type="ECO:0000313" key="3">
    <source>
        <dbReference type="Proteomes" id="UP000053058"/>
    </source>
</evidence>
<evidence type="ECO:0000313" key="4">
    <source>
        <dbReference type="Proteomes" id="UP000054230"/>
    </source>
</evidence>
<protein>
    <submittedName>
        <fullName evidence="2">Uncharacterized protein</fullName>
    </submittedName>
</protein>
<dbReference type="EMBL" id="LKLN01000069">
    <property type="protein sequence ID" value="KSU04055.1"/>
    <property type="molecule type" value="Genomic_DNA"/>
</dbReference>
<dbReference type="Proteomes" id="UP000053058">
    <property type="component" value="Unassembled WGS sequence"/>
</dbReference>
<gene>
    <name evidence="1" type="ORF">KF282_1699</name>
    <name evidence="2" type="ORF">LMG8520_0296</name>
</gene>
<reference evidence="2" key="2">
    <citation type="journal article" date="2017" name="Genome Announc.">
        <title>Draft Genome Sequences of 24 Lactococcus lactis Strains.</title>
        <authorList>
            <person name="Backus L."/>
            <person name="Wels M."/>
            <person name="Boekhorst J."/>
            <person name="Dijkstra A.R."/>
            <person name="Beerthuyzen M."/>
            <person name="Kelly W.J."/>
            <person name="Siezen R.J."/>
            <person name="van Hijum S.A."/>
            <person name="Bachmann H."/>
        </authorList>
    </citation>
    <scope>NUCLEOTIDE SEQUENCE</scope>
    <source>
        <strain evidence="1">KF282</strain>
        <strain evidence="2">LMG8520</strain>
    </source>
</reference>
<reference evidence="3 4" key="1">
    <citation type="submission" date="2015-10" db="EMBL/GenBank/DDBJ databases">
        <title>Draft Genome Sequences of 11 Lactococcus lactis subspecies cremoris strains.</title>
        <authorList>
            <person name="Wels M."/>
            <person name="Backus L."/>
            <person name="Boekhorst J."/>
            <person name="Dijkstra A."/>
            <person name="Beerthuizen M."/>
            <person name="Kelly W."/>
            <person name="Siezen R."/>
            <person name="Bachmann H."/>
            <person name="Van Hijum S."/>
        </authorList>
    </citation>
    <scope>NUCLEOTIDE SEQUENCE [LARGE SCALE GENOMIC DNA]</scope>
    <source>
        <strain evidence="3">KF282</strain>
        <strain evidence="4">LMG8520</strain>
    </source>
</reference>
<dbReference type="Proteomes" id="UP000054230">
    <property type="component" value="Unassembled WGS sequence"/>
</dbReference>
<accession>A0A0R2NCG7</accession>
<name>A0A0R2NCG7_LACLL</name>
<dbReference type="AlphaFoldDB" id="A0A0R2NCG7"/>
<evidence type="ECO:0000313" key="1">
    <source>
        <dbReference type="EMBL" id="KSU04055.1"/>
    </source>
</evidence>